<accession>A0A679JQ51</accession>
<dbReference type="AlphaFoldDB" id="A0A679JQ51"/>
<dbReference type="InterPro" id="IPR021259">
    <property type="entry name" value="DUF2817"/>
</dbReference>
<evidence type="ECO:0000313" key="1">
    <source>
        <dbReference type="EMBL" id="CAA2109427.1"/>
    </source>
</evidence>
<dbReference type="SUPFAM" id="SSF53187">
    <property type="entry name" value="Zn-dependent exopeptidases"/>
    <property type="match status" value="1"/>
</dbReference>
<proteinExistence type="predicted"/>
<gene>
    <name evidence="1" type="ORF">VVAX_05698</name>
</gene>
<dbReference type="Gene3D" id="3.40.630.10">
    <property type="entry name" value="Zn peptidases"/>
    <property type="match status" value="1"/>
</dbReference>
<protein>
    <recommendedName>
        <fullName evidence="2">DUF2817 domain-containing protein</fullName>
    </recommendedName>
</protein>
<dbReference type="Pfam" id="PF10994">
    <property type="entry name" value="DUF2817"/>
    <property type="match status" value="1"/>
</dbReference>
<organism evidence="1">
    <name type="scientific">Variovorax paradoxus</name>
    <dbReference type="NCBI Taxonomy" id="34073"/>
    <lineage>
        <taxon>Bacteria</taxon>
        <taxon>Pseudomonadati</taxon>
        <taxon>Pseudomonadota</taxon>
        <taxon>Betaproteobacteria</taxon>
        <taxon>Burkholderiales</taxon>
        <taxon>Comamonadaceae</taxon>
        <taxon>Variovorax</taxon>
    </lineage>
</organism>
<evidence type="ECO:0008006" key="2">
    <source>
        <dbReference type="Google" id="ProtNLM"/>
    </source>
</evidence>
<dbReference type="RefSeq" id="WP_339093384.1">
    <property type="nucleotide sequence ID" value="NZ_LR743508.1"/>
</dbReference>
<dbReference type="CDD" id="cd06233">
    <property type="entry name" value="M14-like"/>
    <property type="match status" value="1"/>
</dbReference>
<name>A0A679JQ51_VARPD</name>
<dbReference type="EMBL" id="LR743508">
    <property type="protein sequence ID" value="CAA2109427.1"/>
    <property type="molecule type" value="Genomic_DNA"/>
</dbReference>
<sequence>MQADMLFSADYATARDKFRAACTLRGLEPQAFVHPLAGAQGEPLATDVVRVGPADARRVLVLTSGVHGVELFAGAGCQIDWLLTHGASDLPRDTAVVLVHAINPWGASWLRRYTEDNVDLCRNFIDHSAAPPSPAYAPLHAAIDLDPDDADAAARGDALLADFAAARGDEALYNALMAGQYGLPHGMGFGGRAPTWSRLAIEAVLRRHGASATDVCLVDYHTGLGPYGYGSIVALQQGADLARMREAFGRWVVAVHESDAPEDFAPVTGHSTPGYERALPQARVTAAVLEFGTGRPQRMLDLLVRDQREWASGTGRTTLSEVRRELLEFFYPEDAAWQRGLVDQSRRIIGMALQFLARAP</sequence>
<reference evidence="1" key="1">
    <citation type="submission" date="2019-12" db="EMBL/GenBank/DDBJ databases">
        <authorList>
            <person name="Cremers G."/>
        </authorList>
    </citation>
    <scope>NUCLEOTIDE SEQUENCE</scope>
    <source>
        <strain evidence="1">Vvax</strain>
    </source>
</reference>